<evidence type="ECO:0000313" key="2">
    <source>
        <dbReference type="Proteomes" id="UP001240447"/>
    </source>
</evidence>
<dbReference type="Proteomes" id="UP001240447">
    <property type="component" value="Unassembled WGS sequence"/>
</dbReference>
<gene>
    <name evidence="1" type="ORF">J2S59_000644</name>
</gene>
<dbReference type="RefSeq" id="WP_306824799.1">
    <property type="nucleotide sequence ID" value="NZ_JAUSQM010000001.1"/>
</dbReference>
<proteinExistence type="predicted"/>
<protein>
    <submittedName>
        <fullName evidence="1">Uncharacterized protein</fullName>
    </submittedName>
</protein>
<sequence length="174" mass="19206">MRPDRAGRVLEGWEMGRVLRGAAAAAAVIAVTMSGSSVAASAQDVAQDVSLAEESPSGVAWIYPVPLDAAGGSQDAWRKLQRPRHRMNFPLSTTSRYEVRKATWRNWGGRRVKARGKVRLCWSSCTEWRPGVIVLAGRRTIECPAGEQQRYTRFRVRGFEGLSPAGVYRSRATC</sequence>
<organism evidence="1 2">
    <name type="scientific">Nocardioides massiliensis</name>
    <dbReference type="NCBI Taxonomy" id="1325935"/>
    <lineage>
        <taxon>Bacteria</taxon>
        <taxon>Bacillati</taxon>
        <taxon>Actinomycetota</taxon>
        <taxon>Actinomycetes</taxon>
        <taxon>Propionibacteriales</taxon>
        <taxon>Nocardioidaceae</taxon>
        <taxon>Nocardioides</taxon>
    </lineage>
</organism>
<accession>A0ABT9NLY3</accession>
<comment type="caution">
    <text evidence="1">The sequence shown here is derived from an EMBL/GenBank/DDBJ whole genome shotgun (WGS) entry which is preliminary data.</text>
</comment>
<dbReference type="EMBL" id="JAUSQM010000001">
    <property type="protein sequence ID" value="MDP9820835.1"/>
    <property type="molecule type" value="Genomic_DNA"/>
</dbReference>
<keyword evidence="2" id="KW-1185">Reference proteome</keyword>
<reference evidence="1 2" key="1">
    <citation type="submission" date="2023-07" db="EMBL/GenBank/DDBJ databases">
        <title>Sequencing the genomes of 1000 actinobacteria strains.</title>
        <authorList>
            <person name="Klenk H.-P."/>
        </authorList>
    </citation>
    <scope>NUCLEOTIDE SEQUENCE [LARGE SCALE GENOMIC DNA]</scope>
    <source>
        <strain evidence="1 2">GD13</strain>
    </source>
</reference>
<evidence type="ECO:0000313" key="1">
    <source>
        <dbReference type="EMBL" id="MDP9820835.1"/>
    </source>
</evidence>
<name>A0ABT9NLY3_9ACTN</name>